<evidence type="ECO:0000256" key="2">
    <source>
        <dbReference type="SAM" id="MobiDB-lite"/>
    </source>
</evidence>
<name>S4VRF8_9VIRU</name>
<dbReference type="Proteomes" id="UP000201566">
    <property type="component" value="Segment"/>
</dbReference>
<dbReference type="PANTHER" id="PTHR31284:SF10">
    <property type="entry name" value="ACID PHOSPHATASE-LIKE PROTEIN"/>
    <property type="match status" value="1"/>
</dbReference>
<accession>S4VRF8</accession>
<feature type="region of interest" description="Disordered" evidence="2">
    <location>
        <begin position="1"/>
        <end position="23"/>
    </location>
</feature>
<dbReference type="Pfam" id="PF03767">
    <property type="entry name" value="Acid_phosphat_B"/>
    <property type="match status" value="1"/>
</dbReference>
<proteinExistence type="predicted"/>
<evidence type="ECO:0000313" key="4">
    <source>
        <dbReference type="Proteomes" id="UP000201566"/>
    </source>
</evidence>
<gene>
    <name evidence="3" type="ORF">pdul_cds_62</name>
</gene>
<dbReference type="RefSeq" id="YP_008318619.1">
    <property type="nucleotide sequence ID" value="NC_021858.1"/>
</dbReference>
<dbReference type="KEGG" id="vg:16512777"/>
<dbReference type="SUPFAM" id="SSF56784">
    <property type="entry name" value="HAD-like"/>
    <property type="match status" value="1"/>
</dbReference>
<evidence type="ECO:0000256" key="1">
    <source>
        <dbReference type="ARBA" id="ARBA00022729"/>
    </source>
</evidence>
<protein>
    <submittedName>
        <fullName evidence="3">Haloacid dehydrogenase</fullName>
    </submittedName>
</protein>
<dbReference type="PANTHER" id="PTHR31284">
    <property type="entry name" value="ACID PHOSPHATASE-LIKE PROTEIN"/>
    <property type="match status" value="1"/>
</dbReference>
<evidence type="ECO:0000313" key="3">
    <source>
        <dbReference type="EMBL" id="AGO81950.1"/>
    </source>
</evidence>
<keyword evidence="1" id="KW-0732">Signal</keyword>
<feature type="compositionally biased region" description="Low complexity" evidence="2">
    <location>
        <begin position="1"/>
        <end position="13"/>
    </location>
</feature>
<reference evidence="3 4" key="1">
    <citation type="journal article" date="2013" name="Science">
        <title>Pandoraviruses: amoeba viruses with genomes up to 2.5 Mb reaching that of parasitic eukaryotes.</title>
        <authorList>
            <person name="Philippe N."/>
            <person name="Legendre M."/>
            <person name="Doutre G."/>
            <person name="Coute Y."/>
            <person name="Poirot O."/>
            <person name="Lescot M."/>
            <person name="Arslan D."/>
            <person name="Seltzer V."/>
            <person name="Bertaux L."/>
            <person name="Bruley C."/>
            <person name="Garin J."/>
            <person name="Claverie J.M."/>
            <person name="Abergel C."/>
        </authorList>
    </citation>
    <scope>NUCLEOTIDE SEQUENCE [LARGE SCALE GENOMIC DNA]</scope>
    <source>
        <strain evidence="3">Melbourne</strain>
    </source>
</reference>
<dbReference type="EMBL" id="KC977570">
    <property type="protein sequence ID" value="AGO81950.1"/>
    <property type="molecule type" value="Genomic_DNA"/>
</dbReference>
<sequence>MIPPASSVRSPLPLSLPPTRDAAPPWSLARTVTSAVDGLAALARSTLATAAQASAHRDDDVDRYMTGGAYDLALERVVAVAQRAIGARVAALHAGAEASGDPTPVPVVVFDIDDTLLSTHPRRRLESGATADAWPRAVGDHDAPLPPLGPVVRLHQQLLADGVRTVIITGRWASNKDATLANLYWAGVGGWDHALFRTVDSSDALLSARGYKERQRARLVAAGYQIVGIIGDQHSDMAYGAPGVVNVKLPNPLYTVY</sequence>
<dbReference type="GeneID" id="16512777"/>
<dbReference type="InterPro" id="IPR036412">
    <property type="entry name" value="HAD-like_sf"/>
</dbReference>
<dbReference type="Gene3D" id="3.40.50.1000">
    <property type="entry name" value="HAD superfamily/HAD-like"/>
    <property type="match status" value="1"/>
</dbReference>
<dbReference type="InterPro" id="IPR005519">
    <property type="entry name" value="Acid_phosphat_B-like"/>
</dbReference>
<dbReference type="InterPro" id="IPR023214">
    <property type="entry name" value="HAD_sf"/>
</dbReference>
<organism evidence="3 4">
    <name type="scientific">Pandoravirus dulcis</name>
    <dbReference type="NCBI Taxonomy" id="1349409"/>
    <lineage>
        <taxon>Viruses</taxon>
        <taxon>Pandoravirus</taxon>
    </lineage>
</organism>